<organism evidence="3">
    <name type="scientific">Notodromas monacha</name>
    <dbReference type="NCBI Taxonomy" id="399045"/>
    <lineage>
        <taxon>Eukaryota</taxon>
        <taxon>Metazoa</taxon>
        <taxon>Ecdysozoa</taxon>
        <taxon>Arthropoda</taxon>
        <taxon>Crustacea</taxon>
        <taxon>Oligostraca</taxon>
        <taxon>Ostracoda</taxon>
        <taxon>Podocopa</taxon>
        <taxon>Podocopida</taxon>
        <taxon>Cypridocopina</taxon>
        <taxon>Cypridoidea</taxon>
        <taxon>Cyprididae</taxon>
        <taxon>Notodromas</taxon>
    </lineage>
</organism>
<evidence type="ECO:0000313" key="4">
    <source>
        <dbReference type="Proteomes" id="UP000678499"/>
    </source>
</evidence>
<dbReference type="SUPFAM" id="SSF48371">
    <property type="entry name" value="ARM repeat"/>
    <property type="match status" value="1"/>
</dbReference>
<dbReference type="AlphaFoldDB" id="A0A7R9BG34"/>
<dbReference type="Proteomes" id="UP000678499">
    <property type="component" value="Unassembled WGS sequence"/>
</dbReference>
<dbReference type="GO" id="GO:0006606">
    <property type="term" value="P:protein import into nucleus"/>
    <property type="evidence" value="ECO:0007669"/>
    <property type="project" value="TreeGrafter"/>
</dbReference>
<evidence type="ECO:0000259" key="1">
    <source>
        <dbReference type="Pfam" id="PF03810"/>
    </source>
</evidence>
<dbReference type="Pfam" id="PF08389">
    <property type="entry name" value="Xpo1"/>
    <property type="match status" value="1"/>
</dbReference>
<dbReference type="Pfam" id="PF24139">
    <property type="entry name" value="TPR_TNPO3_IPO13_4th"/>
    <property type="match status" value="1"/>
</dbReference>
<protein>
    <recommendedName>
        <fullName evidence="5">Transportin-3</fullName>
    </recommendedName>
</protein>
<dbReference type="Pfam" id="PF24140">
    <property type="entry name" value="TPR_TNPO3_IPO13_3rd"/>
    <property type="match status" value="1"/>
</dbReference>
<name>A0A7R9BG34_9CRUS</name>
<dbReference type="InterPro" id="IPR011989">
    <property type="entry name" value="ARM-like"/>
</dbReference>
<sequence>MDASPATDVVHQAILTLHLDPVCQNKEAANKWLTELQQSVVYAWKVADDLLHEKRDLLSCYFAAQTIRNKIQASFAELPVESHESLRISLLQHIKHITPETDHTITLQLSVAMADFALQMTSWENPLLDLISILAGDPPNPDGQHIYALLDVLKVLPEEITSRHLRLASERREILRTNFGKMFDAVVPFVSLDRRLLDDKKYTDSGGHHSSSASTQKAMQCLTSWFEFAVLPTQSMNFEPILQYAVTCLTDRWTPNMAHERAVECLCAAVGVFYGIRDHSDEHYVLARWVQEAAYTMIEPFNVCVAEEDIDKILGFARLFSDLADALTSAIIYSPGVDLGSLQTLEILLLCAGHFDPEVCNVTFNFWYNFAEVVHRHEDTHLTGLVKPYVKRLLMALRRLVEMEPDHEGILDEDTDSYDFRLRVSELVRDLSCIVSPTECSVEMLGHMWPWLETIRKREIDGSNPDGRSGWELIEACYFMMGTVGRLIPATAEVVDPMVDSVLSLPSNFHVAIRVSAISLLGEISHCFEQRAHRANEIFSFLLLYLNDPICAQAAASSLEKVSMVFRDLMGIDHLEVLFTALRSIDENNTVPRHNVVGVLVSIVCVASRLSPTESKDILREVVRYHVGHLSQHCTDGAPRIADPTMWLDRIAVIGRHMTSSVEPGMIHPCRDVVIEMWPVLDAVLTKYADDSRIMERTCRALRFLIRAVSKQCSELLTPLVPKLVEVYNGKRHSCLLYLGSILVDEFGRESEFQGGLLLMLEALLPSALELLKDADSRKMHPDTLDDLYRLCGRFVQRLPGPFLVSSCLPSVLEVALVGVLLDHKDVIIAIQKFWVDFIRIAGLPEDEDSPVRHVQLAKDILFEKGCGAQLVLNLILDVVGWNGFGYSNYFLAEFADVIYSLMSLDRVKMCHWLEAALKDVAVKMQATNGSIQITQTQLVSVHKAITSAEGIKTVVQGLKNLNRLFA</sequence>
<dbReference type="InterPro" id="IPR057942">
    <property type="entry name" value="TPR_TNPO3_IPO13_3rd"/>
</dbReference>
<dbReference type="PANTHER" id="PTHR12363:SF42">
    <property type="entry name" value="TRANSPORTIN-3"/>
    <property type="match status" value="1"/>
</dbReference>
<keyword evidence="4" id="KW-1185">Reference proteome</keyword>
<dbReference type="InterPro" id="IPR051345">
    <property type="entry name" value="Importin_beta-like_NTR"/>
</dbReference>
<feature type="domain" description="Exportin-1/Importin-beta-like" evidence="2">
    <location>
        <begin position="105"/>
        <end position="266"/>
    </location>
</feature>
<dbReference type="PANTHER" id="PTHR12363">
    <property type="entry name" value="TRANSPORTIN 3 AND IMPORTIN 13"/>
    <property type="match status" value="1"/>
</dbReference>
<dbReference type="InterPro" id="IPR001494">
    <property type="entry name" value="Importin-beta_N"/>
</dbReference>
<dbReference type="Pfam" id="PF24138">
    <property type="entry name" value="TPR_TNPO3_IPO13_2nd"/>
    <property type="match status" value="1"/>
</dbReference>
<dbReference type="GO" id="GO:0031267">
    <property type="term" value="F:small GTPase binding"/>
    <property type="evidence" value="ECO:0007669"/>
    <property type="project" value="InterPro"/>
</dbReference>
<dbReference type="Gene3D" id="1.25.10.10">
    <property type="entry name" value="Leucine-rich Repeat Variant"/>
    <property type="match status" value="1"/>
</dbReference>
<dbReference type="InterPro" id="IPR058537">
    <property type="entry name" value="TPR_TNPO3_IPO13_4th"/>
</dbReference>
<reference evidence="3" key="1">
    <citation type="submission" date="2020-11" db="EMBL/GenBank/DDBJ databases">
        <authorList>
            <person name="Tran Van P."/>
        </authorList>
    </citation>
    <scope>NUCLEOTIDE SEQUENCE</scope>
</reference>
<feature type="domain" description="Importin N-terminal" evidence="1">
    <location>
        <begin position="29"/>
        <end position="94"/>
    </location>
</feature>
<gene>
    <name evidence="3" type="ORF">NMOB1V02_LOCUS2488</name>
</gene>
<dbReference type="Pfam" id="PF03810">
    <property type="entry name" value="IBN_N"/>
    <property type="match status" value="1"/>
</dbReference>
<dbReference type="EMBL" id="OA882314">
    <property type="protein sequence ID" value="CAD7274664.1"/>
    <property type="molecule type" value="Genomic_DNA"/>
</dbReference>
<dbReference type="GO" id="GO:0005737">
    <property type="term" value="C:cytoplasm"/>
    <property type="evidence" value="ECO:0007669"/>
    <property type="project" value="TreeGrafter"/>
</dbReference>
<dbReference type="EMBL" id="CAJPEX010000277">
    <property type="protein sequence ID" value="CAG0914816.1"/>
    <property type="molecule type" value="Genomic_DNA"/>
</dbReference>
<proteinExistence type="predicted"/>
<accession>A0A7R9BG34</accession>
<dbReference type="OrthoDB" id="435593at2759"/>
<dbReference type="InterPro" id="IPR016024">
    <property type="entry name" value="ARM-type_fold"/>
</dbReference>
<evidence type="ECO:0000259" key="2">
    <source>
        <dbReference type="Pfam" id="PF08389"/>
    </source>
</evidence>
<evidence type="ECO:0008006" key="5">
    <source>
        <dbReference type="Google" id="ProtNLM"/>
    </source>
</evidence>
<evidence type="ECO:0000313" key="3">
    <source>
        <dbReference type="EMBL" id="CAD7274664.1"/>
    </source>
</evidence>
<dbReference type="InterPro" id="IPR057941">
    <property type="entry name" value="TPR_TNPO3_IPO13_2nd"/>
</dbReference>
<dbReference type="InterPro" id="IPR013598">
    <property type="entry name" value="Exportin-1/Importin-b-like"/>
</dbReference>